<keyword evidence="4" id="KW-1185">Reference proteome</keyword>
<dbReference type="PROSITE" id="PS50835">
    <property type="entry name" value="IG_LIKE"/>
    <property type="match status" value="2"/>
</dbReference>
<dbReference type="InParanoid" id="A0A482XKI1"/>
<dbReference type="Gene3D" id="2.60.40.10">
    <property type="entry name" value="Immunoglobulins"/>
    <property type="match status" value="2"/>
</dbReference>
<dbReference type="EMBL" id="QKKF02008125">
    <property type="protein sequence ID" value="RZF45781.1"/>
    <property type="molecule type" value="Genomic_DNA"/>
</dbReference>
<dbReference type="InterPro" id="IPR013783">
    <property type="entry name" value="Ig-like_fold"/>
</dbReference>
<dbReference type="Pfam" id="PF07686">
    <property type="entry name" value="V-set"/>
    <property type="match status" value="1"/>
</dbReference>
<dbReference type="GO" id="GO:0032589">
    <property type="term" value="C:neuron projection membrane"/>
    <property type="evidence" value="ECO:0007669"/>
    <property type="project" value="TreeGrafter"/>
</dbReference>
<proteinExistence type="predicted"/>
<dbReference type="STRING" id="195883.A0A482XKI1"/>
<gene>
    <name evidence="3" type="ORF">LSTR_LSTR010772</name>
</gene>
<dbReference type="AlphaFoldDB" id="A0A482XKI1"/>
<dbReference type="FunCoup" id="A0A482XKI1">
    <property type="interactions" value="98"/>
</dbReference>
<dbReference type="InterPro" id="IPR037448">
    <property type="entry name" value="Zig-8"/>
</dbReference>
<dbReference type="SMART" id="SM00406">
    <property type="entry name" value="IGv"/>
    <property type="match status" value="2"/>
</dbReference>
<dbReference type="SMART" id="SM00409">
    <property type="entry name" value="IG"/>
    <property type="match status" value="2"/>
</dbReference>
<dbReference type="InterPro" id="IPR013106">
    <property type="entry name" value="Ig_V-set"/>
</dbReference>
<feature type="domain" description="Ig-like" evidence="2">
    <location>
        <begin position="86"/>
        <end position="184"/>
    </location>
</feature>
<evidence type="ECO:0000313" key="3">
    <source>
        <dbReference type="EMBL" id="RZF45781.1"/>
    </source>
</evidence>
<dbReference type="SUPFAM" id="SSF48726">
    <property type="entry name" value="Immunoglobulin"/>
    <property type="match status" value="2"/>
</dbReference>
<evidence type="ECO:0000313" key="4">
    <source>
        <dbReference type="Proteomes" id="UP000291343"/>
    </source>
</evidence>
<evidence type="ECO:0000256" key="1">
    <source>
        <dbReference type="SAM" id="SignalP"/>
    </source>
</evidence>
<dbReference type="InterPro" id="IPR003599">
    <property type="entry name" value="Ig_sub"/>
</dbReference>
<evidence type="ECO:0000259" key="2">
    <source>
        <dbReference type="PROSITE" id="PS50835"/>
    </source>
</evidence>
<keyword evidence="1" id="KW-0732">Signal</keyword>
<dbReference type="FunFam" id="2.60.40.10:FF:000129">
    <property type="entry name" value="CLUMA_CG018772, isoform A"/>
    <property type="match status" value="1"/>
</dbReference>
<dbReference type="GO" id="GO:0050808">
    <property type="term" value="P:synapse organization"/>
    <property type="evidence" value="ECO:0007669"/>
    <property type="project" value="TreeGrafter"/>
</dbReference>
<dbReference type="Proteomes" id="UP000291343">
    <property type="component" value="Unassembled WGS sequence"/>
</dbReference>
<dbReference type="InterPro" id="IPR007110">
    <property type="entry name" value="Ig-like_dom"/>
</dbReference>
<dbReference type="InterPro" id="IPR036179">
    <property type="entry name" value="Ig-like_dom_sf"/>
</dbReference>
<feature type="signal peptide" evidence="1">
    <location>
        <begin position="1"/>
        <end position="41"/>
    </location>
</feature>
<reference evidence="3 4" key="1">
    <citation type="journal article" date="2017" name="Gigascience">
        <title>Genome sequence of the small brown planthopper, Laodelphax striatellus.</title>
        <authorList>
            <person name="Zhu J."/>
            <person name="Jiang F."/>
            <person name="Wang X."/>
            <person name="Yang P."/>
            <person name="Bao Y."/>
            <person name="Zhao W."/>
            <person name="Wang W."/>
            <person name="Lu H."/>
            <person name="Wang Q."/>
            <person name="Cui N."/>
            <person name="Li J."/>
            <person name="Chen X."/>
            <person name="Luo L."/>
            <person name="Yu J."/>
            <person name="Kang L."/>
            <person name="Cui F."/>
        </authorList>
    </citation>
    <scope>NUCLEOTIDE SEQUENCE [LARGE SCALE GENOMIC DNA]</scope>
    <source>
        <strain evidence="3">Lst14</strain>
    </source>
</reference>
<comment type="caution">
    <text evidence="3">The sequence shown here is derived from an EMBL/GenBank/DDBJ whole genome shotgun (WGS) entry which is preliminary data.</text>
</comment>
<dbReference type="OrthoDB" id="8049355at2759"/>
<feature type="domain" description="Ig-like" evidence="2">
    <location>
        <begin position="190"/>
        <end position="283"/>
    </location>
</feature>
<feature type="chain" id="PRO_5019727671" description="Ig-like domain-containing protein" evidence="1">
    <location>
        <begin position="42"/>
        <end position="344"/>
    </location>
</feature>
<organism evidence="3 4">
    <name type="scientific">Laodelphax striatellus</name>
    <name type="common">Small brown planthopper</name>
    <name type="synonym">Delphax striatella</name>
    <dbReference type="NCBI Taxonomy" id="195883"/>
    <lineage>
        <taxon>Eukaryota</taxon>
        <taxon>Metazoa</taxon>
        <taxon>Ecdysozoa</taxon>
        <taxon>Arthropoda</taxon>
        <taxon>Hexapoda</taxon>
        <taxon>Insecta</taxon>
        <taxon>Pterygota</taxon>
        <taxon>Neoptera</taxon>
        <taxon>Paraneoptera</taxon>
        <taxon>Hemiptera</taxon>
        <taxon>Auchenorrhyncha</taxon>
        <taxon>Fulgoroidea</taxon>
        <taxon>Delphacidae</taxon>
        <taxon>Criomorphinae</taxon>
        <taxon>Laodelphax</taxon>
    </lineage>
</organism>
<sequence>MYVCVCACGRVCELVLLSRNRMRSLVRSIVWFLMALQICMGEEAHSSLPPAPPHPGFINGDNRGANRHDLLDHVKQKSFGGLYTGPYFDPNASSNITTQLGAHAYLPCKVKQLSNKSQVSWIRHRDAHILTVDRYTFIADERFQSFLVEASDTWNLQIKYVQARDAGEYECQVNAEPKLSHVVNLYVVVPKVEILGETDIFVKEFSQVNIKCVVTMSLESPGYIFWYHNERRVLENDVARKAIKTESIGPDTTVSTFVIFSAKKEDTGNYTCHPTNLGSAHVVLHVLNGEHPAAMRKNTACCFIPGSVFGPVLIGHVVSTALLQNRIPFPTIVKLSLGVAAIFM</sequence>
<name>A0A482XKI1_LAOST</name>
<dbReference type="Pfam" id="PF13927">
    <property type="entry name" value="Ig_3"/>
    <property type="match status" value="1"/>
</dbReference>
<protein>
    <recommendedName>
        <fullName evidence="2">Ig-like domain-containing protein</fullName>
    </recommendedName>
</protein>
<accession>A0A482XKI1</accession>
<dbReference type="SMR" id="A0A482XKI1"/>
<dbReference type="PANTHER" id="PTHR23279:SF21">
    <property type="entry name" value="DEFECTIVE PROBOSCIS EXTENSION RESPONSE 11, ISOFORM B-RELATED"/>
    <property type="match status" value="1"/>
</dbReference>
<dbReference type="PANTHER" id="PTHR23279">
    <property type="entry name" value="DEFECTIVE PROBOSCIS EXTENSION RESPONSE DPR -RELATED"/>
    <property type="match status" value="1"/>
</dbReference>